<proteinExistence type="predicted"/>
<evidence type="ECO:0000313" key="2">
    <source>
        <dbReference type="EMBL" id="GAA2736703.1"/>
    </source>
</evidence>
<protein>
    <submittedName>
        <fullName evidence="2">Uncharacterized protein</fullName>
    </submittedName>
</protein>
<accession>A0ABP6H6D3</accession>
<feature type="transmembrane region" description="Helical" evidence="1">
    <location>
        <begin position="438"/>
        <end position="458"/>
    </location>
</feature>
<name>A0ABP6H6D3_9MICO</name>
<sequence>MPGRHPASAEHPERYVAWGESAEADELRRVGAVTRALLSDRSWVSRRVETVRYLTASTIERNVSFDLDTLRLARLAHQAGHPVDAPLLLPLVKLRKNLLLDLDLHYGDGTPAQVARSDQDSVAAQGVVLDALVRDGVPSASVSRAVAETILSAARGMPSQEDVETLVLNEPNEVELWRLQQNLAPEDGGTRPWDELIGAGGEFTEWLTAFTLDFMLMTEVSLKSAPWMLKFRYVETQEPANMLLRERLNLVSYGTLLAAPGVGAASREHLRVEGPAGMLIEDVDLFDMRDDPDVRQAPVAAQGKRTFERRVSLDRAVIYTSKPPRGSYYAAVSMRVNPAGFIRRSQYLIFLTAIVLVAGGLAEERWRTLSASSNATEPTVALLLVIPTLLLAYISREGDHQILGDLLRVPRLVVAFTGVVSLAAAAGFVFGLKCTPLAWLWIVAGVWSCVVFVWLRWVTYRGHAVVHSVTQRHDKTYTIDILEFS</sequence>
<feature type="transmembrane region" description="Helical" evidence="1">
    <location>
        <begin position="345"/>
        <end position="362"/>
    </location>
</feature>
<evidence type="ECO:0000256" key="1">
    <source>
        <dbReference type="SAM" id="Phobius"/>
    </source>
</evidence>
<dbReference type="EMBL" id="BAAARN010000001">
    <property type="protein sequence ID" value="GAA2736703.1"/>
    <property type="molecule type" value="Genomic_DNA"/>
</dbReference>
<keyword evidence="1" id="KW-0812">Transmembrane</keyword>
<reference evidence="3" key="1">
    <citation type="journal article" date="2019" name="Int. J. Syst. Evol. Microbiol.">
        <title>The Global Catalogue of Microorganisms (GCM) 10K type strain sequencing project: providing services to taxonomists for standard genome sequencing and annotation.</title>
        <authorList>
            <consortium name="The Broad Institute Genomics Platform"/>
            <consortium name="The Broad Institute Genome Sequencing Center for Infectious Disease"/>
            <person name="Wu L."/>
            <person name="Ma J."/>
        </authorList>
    </citation>
    <scope>NUCLEOTIDE SEQUENCE [LARGE SCALE GENOMIC DNA]</scope>
    <source>
        <strain evidence="3">JCM 16378</strain>
    </source>
</reference>
<organism evidence="2 3">
    <name type="scientific">Pedococcus aerophilus</name>
    <dbReference type="NCBI Taxonomy" id="436356"/>
    <lineage>
        <taxon>Bacteria</taxon>
        <taxon>Bacillati</taxon>
        <taxon>Actinomycetota</taxon>
        <taxon>Actinomycetes</taxon>
        <taxon>Micrococcales</taxon>
        <taxon>Intrasporangiaceae</taxon>
        <taxon>Pedococcus</taxon>
    </lineage>
</organism>
<keyword evidence="3" id="KW-1185">Reference proteome</keyword>
<feature type="transmembrane region" description="Helical" evidence="1">
    <location>
        <begin position="374"/>
        <end position="392"/>
    </location>
</feature>
<gene>
    <name evidence="2" type="ORF">GCM10009867_21900</name>
</gene>
<feature type="transmembrane region" description="Helical" evidence="1">
    <location>
        <begin position="412"/>
        <end position="432"/>
    </location>
</feature>
<keyword evidence="1" id="KW-1133">Transmembrane helix</keyword>
<evidence type="ECO:0000313" key="3">
    <source>
        <dbReference type="Proteomes" id="UP001501326"/>
    </source>
</evidence>
<comment type="caution">
    <text evidence="2">The sequence shown here is derived from an EMBL/GenBank/DDBJ whole genome shotgun (WGS) entry which is preliminary data.</text>
</comment>
<keyword evidence="1" id="KW-0472">Membrane</keyword>
<dbReference type="Proteomes" id="UP001501326">
    <property type="component" value="Unassembled WGS sequence"/>
</dbReference>